<dbReference type="InterPro" id="IPR004045">
    <property type="entry name" value="Glutathione_S-Trfase_N"/>
</dbReference>
<proteinExistence type="predicted"/>
<dbReference type="SFLD" id="SFLDG01151">
    <property type="entry name" value="Main.2:_Nu-like"/>
    <property type="match status" value="1"/>
</dbReference>
<dbReference type="PROSITE" id="PS50405">
    <property type="entry name" value="GST_CTER"/>
    <property type="match status" value="1"/>
</dbReference>
<evidence type="ECO:0000259" key="2">
    <source>
        <dbReference type="PROSITE" id="PS50405"/>
    </source>
</evidence>
<dbReference type="Gene3D" id="3.40.30.10">
    <property type="entry name" value="Glutaredoxin"/>
    <property type="match status" value="1"/>
</dbReference>
<dbReference type="SUPFAM" id="SSF47616">
    <property type="entry name" value="GST C-terminal domain-like"/>
    <property type="match status" value="1"/>
</dbReference>
<feature type="domain" description="GST N-terminal" evidence="1">
    <location>
        <begin position="2"/>
        <end position="85"/>
    </location>
</feature>
<dbReference type="PANTHER" id="PTHR44051:SF2">
    <property type="entry name" value="HYPOTHETICAL GLUTATHIONE S-TRANSFERASE LIKE PROTEIN"/>
    <property type="match status" value="1"/>
</dbReference>
<dbReference type="Pfam" id="PF13410">
    <property type="entry name" value="GST_C_2"/>
    <property type="match status" value="1"/>
</dbReference>
<dbReference type="EMBL" id="JPVZ01000002">
    <property type="protein sequence ID" value="OAZ11285.1"/>
    <property type="molecule type" value="Genomic_DNA"/>
</dbReference>
<dbReference type="Gene3D" id="1.20.1050.10">
    <property type="match status" value="1"/>
</dbReference>
<name>A0A853L2C6_9PROT</name>
<dbReference type="SFLD" id="SFLDS00019">
    <property type="entry name" value="Glutathione_Transferase_(cytos"/>
    <property type="match status" value="1"/>
</dbReference>
<dbReference type="InterPro" id="IPR036282">
    <property type="entry name" value="Glutathione-S-Trfase_C_sf"/>
</dbReference>
<organism evidence="3 4">
    <name type="scientific">Thalassospira tepidiphila MCCC 1A03514</name>
    <dbReference type="NCBI Taxonomy" id="1177930"/>
    <lineage>
        <taxon>Bacteria</taxon>
        <taxon>Pseudomonadati</taxon>
        <taxon>Pseudomonadota</taxon>
        <taxon>Alphaproteobacteria</taxon>
        <taxon>Rhodospirillales</taxon>
        <taxon>Thalassospiraceae</taxon>
        <taxon>Thalassospira</taxon>
    </lineage>
</organism>
<feature type="domain" description="GST C-terminal" evidence="2">
    <location>
        <begin position="87"/>
        <end position="205"/>
    </location>
</feature>
<dbReference type="SUPFAM" id="SSF52833">
    <property type="entry name" value="Thioredoxin-like"/>
    <property type="match status" value="1"/>
</dbReference>
<dbReference type="PANTHER" id="PTHR44051">
    <property type="entry name" value="GLUTATHIONE S-TRANSFERASE-RELATED"/>
    <property type="match status" value="1"/>
</dbReference>
<dbReference type="InterPro" id="IPR010987">
    <property type="entry name" value="Glutathione-S-Trfase_C-like"/>
</dbReference>
<dbReference type="PROSITE" id="PS50404">
    <property type="entry name" value="GST_NTER"/>
    <property type="match status" value="1"/>
</dbReference>
<dbReference type="SFLD" id="SFLDG00358">
    <property type="entry name" value="Main_(cytGST)"/>
    <property type="match status" value="1"/>
</dbReference>
<comment type="caution">
    <text evidence="3">The sequence shown here is derived from an EMBL/GenBank/DDBJ whole genome shotgun (WGS) entry which is preliminary data.</text>
</comment>
<evidence type="ECO:0008006" key="5">
    <source>
        <dbReference type="Google" id="ProtNLM"/>
    </source>
</evidence>
<dbReference type="InterPro" id="IPR040079">
    <property type="entry name" value="Glutathione_S-Trfase"/>
</dbReference>
<gene>
    <name evidence="3" type="ORF">TH4_07105</name>
</gene>
<evidence type="ECO:0000259" key="1">
    <source>
        <dbReference type="PROSITE" id="PS50404"/>
    </source>
</evidence>
<accession>A0A853L2C6</accession>
<dbReference type="AlphaFoldDB" id="A0A853L2C6"/>
<dbReference type="InterPro" id="IPR036249">
    <property type="entry name" value="Thioredoxin-like_sf"/>
</dbReference>
<dbReference type="Pfam" id="PF13417">
    <property type="entry name" value="GST_N_3"/>
    <property type="match status" value="1"/>
</dbReference>
<sequence length="205" mass="23164">MSLMILNDYLMSGNGYKVRLLLSMLGQPFEYVERDIMKGETHTPEYLEKVNPNGKIPALVLDDGRTLAESNAILIYLAEGTNFIPEDAYDRADMMSWLFFEQYDHEPNVAVLISWYAIKGLPEHADILGPMKQAGAKRALDLMEKRLSGHNWLVGDALTIADISLYAYTHRAELGKISLEPYPGIRAWLDRMTAVPGYVPITWTP</sequence>
<dbReference type="CDD" id="cd03056">
    <property type="entry name" value="GST_N_4"/>
    <property type="match status" value="1"/>
</dbReference>
<evidence type="ECO:0000313" key="3">
    <source>
        <dbReference type="EMBL" id="OAZ11285.1"/>
    </source>
</evidence>
<evidence type="ECO:0000313" key="4">
    <source>
        <dbReference type="Proteomes" id="UP000094009"/>
    </source>
</evidence>
<dbReference type="Proteomes" id="UP000094009">
    <property type="component" value="Unassembled WGS sequence"/>
</dbReference>
<protein>
    <recommendedName>
        <fullName evidence="5">Glutathione S-transferase</fullName>
    </recommendedName>
</protein>
<reference evidence="3 4" key="1">
    <citation type="submission" date="2014-07" db="EMBL/GenBank/DDBJ databases">
        <title>Draft genome sequence of Thalassospira tepidiphila 1-1B.</title>
        <authorList>
            <person name="Lai Q."/>
            <person name="Shao Z."/>
        </authorList>
    </citation>
    <scope>NUCLEOTIDE SEQUENCE [LARGE SCALE GENOMIC DNA]</scope>
    <source>
        <strain evidence="3 4">MCCC 1A03514</strain>
    </source>
</reference>